<keyword evidence="4" id="KW-0378">Hydrolase</keyword>
<gene>
    <name evidence="4" type="ORF">EVB03_08225</name>
</gene>
<organism evidence="4 5">
    <name type="scientific">SAR92 clade bacterium</name>
    <dbReference type="NCBI Taxonomy" id="2315479"/>
    <lineage>
        <taxon>Bacteria</taxon>
        <taxon>Pseudomonadati</taxon>
        <taxon>Pseudomonadota</taxon>
        <taxon>Gammaproteobacteria</taxon>
        <taxon>Cellvibrionales</taxon>
        <taxon>Porticoccaceae</taxon>
        <taxon>SAR92 clade</taxon>
    </lineage>
</organism>
<dbReference type="PANTHER" id="PTHR10794">
    <property type="entry name" value="ABHYDROLASE DOMAIN-CONTAINING PROTEIN"/>
    <property type="match status" value="1"/>
</dbReference>
<sequence length="334" mass="37535">MTYTQFSPPTHLKNAHIQSIMNSVGPRKFRAKKITKTLKSEQLIISTEAGVRLTAELDNANTSHPATNTKALVILIHGWEGSSQSAYQVTTAFHLINSGFDVLRLNLRDHGDSHHLNPELFNSTLLAEVGDAIKSFTSDRSYSNTFLAGFSLGGNFTLRIVADRAKELGIVAAVAICPPIDPNNAMTVMNNGLFIYEKYFFRRWTRSLQKKLKYFPELDFSAEMNQIKTLEDVNQTFVPKFTPFQNPKDYFSSYALTGDRLKTLEIPAHMIVANDDPILPAEDVDKINASEHLIVERQDHGGHCGFIKDLKGRSWVEERLVEIFNGYLEVSALN</sequence>
<feature type="active site" description="Charge relay system" evidence="2">
    <location>
        <position position="303"/>
    </location>
</feature>
<evidence type="ECO:0000256" key="1">
    <source>
        <dbReference type="ARBA" id="ARBA00010884"/>
    </source>
</evidence>
<comment type="similarity">
    <text evidence="1">Belongs to the AB hydrolase superfamily. AB hydrolase 4 family.</text>
</comment>
<dbReference type="InterPro" id="IPR050960">
    <property type="entry name" value="AB_hydrolase_4_sf"/>
</dbReference>
<dbReference type="Pfam" id="PF12697">
    <property type="entry name" value="Abhydrolase_6"/>
    <property type="match status" value="1"/>
</dbReference>
<evidence type="ECO:0000313" key="5">
    <source>
        <dbReference type="Proteomes" id="UP000315889"/>
    </source>
</evidence>
<dbReference type="AlphaFoldDB" id="A0A520MDQ9"/>
<reference evidence="4 5" key="1">
    <citation type="submission" date="2019-02" db="EMBL/GenBank/DDBJ databases">
        <title>Prokaryotic population dynamics and viral predation in marine succession experiment using metagenomics: the confinement effect.</title>
        <authorList>
            <person name="Haro-Moreno J.M."/>
            <person name="Rodriguez-Valera F."/>
            <person name="Lopez-Perez M."/>
        </authorList>
    </citation>
    <scope>NUCLEOTIDE SEQUENCE [LARGE SCALE GENOMIC DNA]</scope>
    <source>
        <strain evidence="4">MED-G170</strain>
    </source>
</reference>
<evidence type="ECO:0000259" key="3">
    <source>
        <dbReference type="Pfam" id="PF12697"/>
    </source>
</evidence>
<feature type="active site" description="Charge relay system" evidence="2">
    <location>
        <position position="151"/>
    </location>
</feature>
<dbReference type="Proteomes" id="UP000315889">
    <property type="component" value="Unassembled WGS sequence"/>
</dbReference>
<feature type="domain" description="AB hydrolase-1" evidence="3">
    <location>
        <begin position="73"/>
        <end position="307"/>
    </location>
</feature>
<dbReference type="SUPFAM" id="SSF53474">
    <property type="entry name" value="alpha/beta-Hydrolases"/>
    <property type="match status" value="1"/>
</dbReference>
<dbReference type="InterPro" id="IPR029058">
    <property type="entry name" value="AB_hydrolase_fold"/>
</dbReference>
<protein>
    <submittedName>
        <fullName evidence="4">Alpha/beta fold hydrolase</fullName>
    </submittedName>
</protein>
<dbReference type="InterPro" id="IPR000073">
    <property type="entry name" value="AB_hydrolase_1"/>
</dbReference>
<dbReference type="Gene3D" id="3.40.50.1820">
    <property type="entry name" value="alpha/beta hydrolase"/>
    <property type="match status" value="1"/>
</dbReference>
<dbReference type="GO" id="GO:0047372">
    <property type="term" value="F:monoacylglycerol lipase activity"/>
    <property type="evidence" value="ECO:0007669"/>
    <property type="project" value="TreeGrafter"/>
</dbReference>
<comment type="caution">
    <text evidence="4">The sequence shown here is derived from an EMBL/GenBank/DDBJ whole genome shotgun (WGS) entry which is preliminary data.</text>
</comment>
<dbReference type="PANTHER" id="PTHR10794:SF63">
    <property type="entry name" value="ALPHA_BETA HYDROLASE 1, ISOFORM A"/>
    <property type="match status" value="1"/>
</dbReference>
<name>A0A520MDQ9_9GAMM</name>
<evidence type="ECO:0000313" key="4">
    <source>
        <dbReference type="EMBL" id="RZO19350.1"/>
    </source>
</evidence>
<dbReference type="GO" id="GO:0034338">
    <property type="term" value="F:short-chain carboxylesterase activity"/>
    <property type="evidence" value="ECO:0007669"/>
    <property type="project" value="TreeGrafter"/>
</dbReference>
<feature type="active site" description="Charge relay system" evidence="2">
    <location>
        <position position="276"/>
    </location>
</feature>
<accession>A0A520MDQ9</accession>
<dbReference type="EMBL" id="SHBP01000013">
    <property type="protein sequence ID" value="RZO19350.1"/>
    <property type="molecule type" value="Genomic_DNA"/>
</dbReference>
<proteinExistence type="inferred from homology"/>
<dbReference type="InterPro" id="IPR012020">
    <property type="entry name" value="ABHD4"/>
</dbReference>
<evidence type="ECO:0000256" key="2">
    <source>
        <dbReference type="PIRSR" id="PIRSR005211-1"/>
    </source>
</evidence>
<dbReference type="PIRSF" id="PIRSF005211">
    <property type="entry name" value="Ab_hydro_YheT"/>
    <property type="match status" value="1"/>
</dbReference>